<evidence type="ECO:0000256" key="7">
    <source>
        <dbReference type="ARBA" id="ARBA00013031"/>
    </source>
</evidence>
<dbReference type="RefSeq" id="WP_405276575.1">
    <property type="nucleotide sequence ID" value="NZ_JBBHLI010000009.1"/>
</dbReference>
<dbReference type="InterPro" id="IPR030963">
    <property type="entry name" value="DHQ_synth_fam"/>
</dbReference>
<evidence type="ECO:0000256" key="12">
    <source>
        <dbReference type="ARBA" id="ARBA00022741"/>
    </source>
</evidence>
<comment type="cofactor">
    <cofactor evidence="2 18">
        <name>NAD(+)</name>
        <dbReference type="ChEBI" id="CHEBI:57540"/>
    </cofactor>
</comment>
<evidence type="ECO:0000256" key="4">
    <source>
        <dbReference type="ARBA" id="ARBA00004496"/>
    </source>
</evidence>
<accession>A0ABU9EE31</accession>
<feature type="binding site" evidence="18">
    <location>
        <position position="270"/>
    </location>
    <ligand>
        <name>Zn(2+)</name>
        <dbReference type="ChEBI" id="CHEBI:29105"/>
    </ligand>
</feature>
<dbReference type="Gene3D" id="3.40.50.1970">
    <property type="match status" value="1"/>
</dbReference>
<evidence type="ECO:0000256" key="2">
    <source>
        <dbReference type="ARBA" id="ARBA00001911"/>
    </source>
</evidence>
<evidence type="ECO:0000313" key="21">
    <source>
        <dbReference type="EMBL" id="MEK9502180.1"/>
    </source>
</evidence>
<dbReference type="InterPro" id="IPR030960">
    <property type="entry name" value="DHQS/DOIS_N"/>
</dbReference>
<protein>
    <recommendedName>
        <fullName evidence="8 18">3-dehydroquinate synthase</fullName>
        <shortName evidence="18">DHQS</shortName>
        <ecNumber evidence="7 18">4.2.3.4</ecNumber>
    </recommendedName>
</protein>
<feature type="domain" description="3-dehydroquinate synthase C-terminal" evidence="20">
    <location>
        <begin position="188"/>
        <end position="331"/>
    </location>
</feature>
<dbReference type="InterPro" id="IPR016037">
    <property type="entry name" value="DHQ_synth_AroB"/>
</dbReference>
<dbReference type="Proteomes" id="UP001484239">
    <property type="component" value="Unassembled WGS sequence"/>
</dbReference>
<evidence type="ECO:0000256" key="9">
    <source>
        <dbReference type="ARBA" id="ARBA00022490"/>
    </source>
</evidence>
<keyword evidence="17 18" id="KW-0170">Cobalt</keyword>
<feature type="binding site" evidence="18">
    <location>
        <begin position="112"/>
        <end position="116"/>
    </location>
    <ligand>
        <name>NAD(+)</name>
        <dbReference type="ChEBI" id="CHEBI:57540"/>
    </ligand>
</feature>
<comment type="catalytic activity">
    <reaction evidence="1 18">
        <text>7-phospho-2-dehydro-3-deoxy-D-arabino-heptonate = 3-dehydroquinate + phosphate</text>
        <dbReference type="Rhea" id="RHEA:21968"/>
        <dbReference type="ChEBI" id="CHEBI:32364"/>
        <dbReference type="ChEBI" id="CHEBI:43474"/>
        <dbReference type="ChEBI" id="CHEBI:58394"/>
        <dbReference type="EC" id="4.2.3.4"/>
    </reaction>
</comment>
<dbReference type="PANTHER" id="PTHR43622">
    <property type="entry name" value="3-DEHYDROQUINATE SYNTHASE"/>
    <property type="match status" value="1"/>
</dbReference>
<comment type="caution">
    <text evidence="18">Lacks conserved residue(s) required for the propagation of feature annotation.</text>
</comment>
<dbReference type="Pfam" id="PF01761">
    <property type="entry name" value="DHQ_synthase"/>
    <property type="match status" value="1"/>
</dbReference>
<feature type="binding site" evidence="18">
    <location>
        <position position="158"/>
    </location>
    <ligand>
        <name>NAD(+)</name>
        <dbReference type="ChEBI" id="CHEBI:57540"/>
    </ligand>
</feature>
<evidence type="ECO:0000256" key="15">
    <source>
        <dbReference type="ARBA" id="ARBA00023141"/>
    </source>
</evidence>
<evidence type="ECO:0000313" key="22">
    <source>
        <dbReference type="Proteomes" id="UP001484239"/>
    </source>
</evidence>
<evidence type="ECO:0000256" key="13">
    <source>
        <dbReference type="ARBA" id="ARBA00022833"/>
    </source>
</evidence>
<sequence length="370" mass="38668">MSATAVTEVPVRAGGGLRDYAVRVGTGLIDTVGEVARAVAPSARRWVVIADDTVGALYGDRVCASFGGADAPLLTFPAGEHNKTRARWEALTDAMVARGLGRDSGVVALGGGVTGDLAGFVAATYLRGVPVVQVPTSIVAMVDSAVGGKTGVDTPAGKNLVGAFHPPAAVIVDPTVIRTLPRRQRAEGLAEAVKHGAIADADYGRGIAHRAEALLSGEVEAIRRMVLRSIEVKASVVSRDERESGLREILNFGHTLGHALEAASGFGLTHGEAVAIGMVLEAQLGELVGHTRQGSAERLVEILQAVELPVRRPPELDPEVVEGFLGADKKVRAGQWRMVFLAELGRVHDAGGRWAHAVERGPVRTVLESS</sequence>
<comment type="caution">
    <text evidence="21">The sequence shown here is derived from an EMBL/GenBank/DDBJ whole genome shotgun (WGS) entry which is preliminary data.</text>
</comment>
<comment type="subcellular location">
    <subcellularLocation>
        <location evidence="4 18">Cytoplasm</location>
    </subcellularLocation>
</comment>
<gene>
    <name evidence="18 21" type="primary">aroB</name>
    <name evidence="21" type="ORF">WI372_14400</name>
</gene>
<name>A0ABU9EE31_9BACT</name>
<evidence type="ECO:0000256" key="16">
    <source>
        <dbReference type="ARBA" id="ARBA00023239"/>
    </source>
</evidence>
<feature type="binding site" evidence="18">
    <location>
        <position position="191"/>
    </location>
    <ligand>
        <name>Zn(2+)</name>
        <dbReference type="ChEBI" id="CHEBI:29105"/>
    </ligand>
</feature>
<evidence type="ECO:0000256" key="17">
    <source>
        <dbReference type="ARBA" id="ARBA00023285"/>
    </source>
</evidence>
<feature type="domain" description="3-dehydroquinate synthase N-terminal" evidence="19">
    <location>
        <begin position="75"/>
        <end position="184"/>
    </location>
</feature>
<keyword evidence="10 18" id="KW-0028">Amino-acid biosynthesis</keyword>
<comment type="similarity">
    <text evidence="6 18">Belongs to the sugar phosphate cyclases superfamily. Dehydroquinate synthase family.</text>
</comment>
<keyword evidence="13 18" id="KW-0862">Zinc</keyword>
<evidence type="ECO:0000256" key="1">
    <source>
        <dbReference type="ARBA" id="ARBA00001393"/>
    </source>
</evidence>
<dbReference type="GO" id="GO:0003856">
    <property type="term" value="F:3-dehydroquinate synthase activity"/>
    <property type="evidence" value="ECO:0007669"/>
    <property type="project" value="UniProtKB-EC"/>
</dbReference>
<keyword evidence="15 18" id="KW-0057">Aromatic amino acid biosynthesis</keyword>
<evidence type="ECO:0000256" key="8">
    <source>
        <dbReference type="ARBA" id="ARBA00017684"/>
    </source>
</evidence>
<dbReference type="PIRSF" id="PIRSF001455">
    <property type="entry name" value="DHQ_synth"/>
    <property type="match status" value="1"/>
</dbReference>
<comment type="cofactor">
    <cofactor evidence="18">
        <name>Co(2+)</name>
        <dbReference type="ChEBI" id="CHEBI:48828"/>
    </cofactor>
    <cofactor evidence="18">
        <name>Zn(2+)</name>
        <dbReference type="ChEBI" id="CHEBI:29105"/>
    </cofactor>
    <text evidence="18">Binds 1 divalent metal cation per subunit. Can use either Co(2+) or Zn(2+).</text>
</comment>
<dbReference type="Gene3D" id="1.20.1090.10">
    <property type="entry name" value="Dehydroquinate synthase-like - alpha domain"/>
    <property type="match status" value="1"/>
</dbReference>
<evidence type="ECO:0000259" key="20">
    <source>
        <dbReference type="Pfam" id="PF24621"/>
    </source>
</evidence>
<keyword evidence="16 18" id="KW-0456">Lyase</keyword>
<evidence type="ECO:0000256" key="18">
    <source>
        <dbReference type="HAMAP-Rule" id="MF_00110"/>
    </source>
</evidence>
<keyword evidence="11 18" id="KW-0479">Metal-binding</keyword>
<evidence type="ECO:0000256" key="14">
    <source>
        <dbReference type="ARBA" id="ARBA00023027"/>
    </source>
</evidence>
<dbReference type="CDD" id="cd08195">
    <property type="entry name" value="DHQS"/>
    <property type="match status" value="1"/>
</dbReference>
<evidence type="ECO:0000256" key="6">
    <source>
        <dbReference type="ARBA" id="ARBA00005412"/>
    </source>
</evidence>
<keyword evidence="14 18" id="KW-0520">NAD</keyword>
<evidence type="ECO:0000259" key="19">
    <source>
        <dbReference type="Pfam" id="PF01761"/>
    </source>
</evidence>
<reference evidence="21 22" key="1">
    <citation type="submission" date="2024-02" db="EMBL/GenBank/DDBJ databases">
        <title>A novel Gemmatimonadota bacterium.</title>
        <authorList>
            <person name="Du Z.-J."/>
            <person name="Ye Y.-Q."/>
        </authorList>
    </citation>
    <scope>NUCLEOTIDE SEQUENCE [LARGE SCALE GENOMIC DNA]</scope>
    <source>
        <strain evidence="21 22">DH-20</strain>
    </source>
</reference>
<dbReference type="InterPro" id="IPR056179">
    <property type="entry name" value="DHQS_C"/>
</dbReference>
<dbReference type="NCBIfam" id="TIGR01357">
    <property type="entry name" value="aroB"/>
    <property type="match status" value="1"/>
</dbReference>
<dbReference type="Pfam" id="PF24621">
    <property type="entry name" value="DHQS_C"/>
    <property type="match status" value="1"/>
</dbReference>
<evidence type="ECO:0000256" key="11">
    <source>
        <dbReference type="ARBA" id="ARBA00022723"/>
    </source>
</evidence>
<dbReference type="HAMAP" id="MF_00110">
    <property type="entry name" value="DHQ_synthase"/>
    <property type="match status" value="1"/>
</dbReference>
<feature type="binding site" evidence="18">
    <location>
        <begin position="136"/>
        <end position="137"/>
    </location>
    <ligand>
        <name>NAD(+)</name>
        <dbReference type="ChEBI" id="CHEBI:57540"/>
    </ligand>
</feature>
<comment type="function">
    <text evidence="3 18">Catalyzes the conversion of 3-deoxy-D-arabino-heptulosonate 7-phosphate (DAHP) to dehydroquinate (DHQ).</text>
</comment>
<dbReference type="InterPro" id="IPR050071">
    <property type="entry name" value="Dehydroquinate_synthase"/>
</dbReference>
<feature type="binding site" evidence="18">
    <location>
        <position position="254"/>
    </location>
    <ligand>
        <name>Zn(2+)</name>
        <dbReference type="ChEBI" id="CHEBI:29105"/>
    </ligand>
</feature>
<comment type="pathway">
    <text evidence="5 18">Metabolic intermediate biosynthesis; chorismate biosynthesis; chorismate from D-erythrose 4-phosphate and phosphoenolpyruvate: step 2/7.</text>
</comment>
<keyword evidence="12 18" id="KW-0547">Nucleotide-binding</keyword>
<dbReference type="PANTHER" id="PTHR43622:SF7">
    <property type="entry name" value="3-DEHYDROQUINATE SYNTHASE, CHLOROPLASTIC"/>
    <property type="match status" value="1"/>
</dbReference>
<dbReference type="EC" id="4.2.3.4" evidence="7 18"/>
<dbReference type="SUPFAM" id="SSF56796">
    <property type="entry name" value="Dehydroquinate synthase-like"/>
    <property type="match status" value="1"/>
</dbReference>
<evidence type="ECO:0000256" key="3">
    <source>
        <dbReference type="ARBA" id="ARBA00003485"/>
    </source>
</evidence>
<proteinExistence type="inferred from homology"/>
<evidence type="ECO:0000256" key="5">
    <source>
        <dbReference type="ARBA" id="ARBA00004661"/>
    </source>
</evidence>
<organism evidence="21 22">
    <name type="scientific">Gaopeijia maritima</name>
    <dbReference type="NCBI Taxonomy" id="3119007"/>
    <lineage>
        <taxon>Bacteria</taxon>
        <taxon>Pseudomonadati</taxon>
        <taxon>Gemmatimonadota</taxon>
        <taxon>Longimicrobiia</taxon>
        <taxon>Gaopeijiales</taxon>
        <taxon>Gaopeijiaceae</taxon>
        <taxon>Gaopeijia</taxon>
    </lineage>
</organism>
<dbReference type="EMBL" id="JBBHLI010000009">
    <property type="protein sequence ID" value="MEK9502180.1"/>
    <property type="molecule type" value="Genomic_DNA"/>
</dbReference>
<keyword evidence="9 18" id="KW-0963">Cytoplasm</keyword>
<keyword evidence="22" id="KW-1185">Reference proteome</keyword>
<evidence type="ECO:0000256" key="10">
    <source>
        <dbReference type="ARBA" id="ARBA00022605"/>
    </source>
</evidence>
<feature type="binding site" evidence="18">
    <location>
        <position position="149"/>
    </location>
    <ligand>
        <name>NAD(+)</name>
        <dbReference type="ChEBI" id="CHEBI:57540"/>
    </ligand>
</feature>